<keyword evidence="3 5" id="KW-0863">Zinc-finger</keyword>
<feature type="domain" description="C2H2-type" evidence="6">
    <location>
        <begin position="343"/>
        <end position="370"/>
    </location>
</feature>
<feature type="domain" description="C2H2-type" evidence="6">
    <location>
        <begin position="287"/>
        <end position="314"/>
    </location>
</feature>
<gene>
    <name evidence="7" type="ORF">ANN_27674</name>
</gene>
<feature type="domain" description="C2H2-type" evidence="6">
    <location>
        <begin position="427"/>
        <end position="454"/>
    </location>
</feature>
<evidence type="ECO:0000256" key="4">
    <source>
        <dbReference type="ARBA" id="ARBA00022833"/>
    </source>
</evidence>
<dbReference type="PROSITE" id="PS50157">
    <property type="entry name" value="ZINC_FINGER_C2H2_2"/>
    <property type="match status" value="16"/>
</dbReference>
<keyword evidence="4" id="KW-0862">Zinc</keyword>
<dbReference type="EMBL" id="JAJSOF020000041">
    <property type="protein sequence ID" value="KAJ4426047.1"/>
    <property type="molecule type" value="Genomic_DNA"/>
</dbReference>
<feature type="domain" description="C2H2-type" evidence="6">
    <location>
        <begin position="259"/>
        <end position="286"/>
    </location>
</feature>
<protein>
    <recommendedName>
        <fullName evidence="6">C2H2-type domain-containing protein</fullName>
    </recommendedName>
</protein>
<feature type="domain" description="C2H2-type" evidence="6">
    <location>
        <begin position="231"/>
        <end position="258"/>
    </location>
</feature>
<keyword evidence="8" id="KW-1185">Reference proteome</keyword>
<evidence type="ECO:0000259" key="6">
    <source>
        <dbReference type="PROSITE" id="PS50157"/>
    </source>
</evidence>
<feature type="domain" description="C2H2-type" evidence="6">
    <location>
        <begin position="877"/>
        <end position="904"/>
    </location>
</feature>
<feature type="domain" description="C2H2-type" evidence="6">
    <location>
        <begin position="849"/>
        <end position="876"/>
    </location>
</feature>
<evidence type="ECO:0000256" key="1">
    <source>
        <dbReference type="ARBA" id="ARBA00022723"/>
    </source>
</evidence>
<evidence type="ECO:0000256" key="3">
    <source>
        <dbReference type="ARBA" id="ARBA00022771"/>
    </source>
</evidence>
<evidence type="ECO:0000313" key="8">
    <source>
        <dbReference type="Proteomes" id="UP001148838"/>
    </source>
</evidence>
<dbReference type="SMART" id="SM00355">
    <property type="entry name" value="ZnF_C2H2"/>
    <property type="match status" value="17"/>
</dbReference>
<evidence type="ECO:0000256" key="2">
    <source>
        <dbReference type="ARBA" id="ARBA00022737"/>
    </source>
</evidence>
<feature type="domain" description="C2H2-type" evidence="6">
    <location>
        <begin position="203"/>
        <end position="230"/>
    </location>
</feature>
<comment type="caution">
    <text evidence="7">The sequence shown here is derived from an EMBL/GenBank/DDBJ whole genome shotgun (WGS) entry which is preliminary data.</text>
</comment>
<sequence length="931" mass="105103">MSVSSWIVSVVMDLIKTEPEVDPLAADDADKEPSSKTATADDLYVTGIKAEVLDQRELKCEETAVPVVKCEAGLMFVAGQVLYLMELVVQLMCHLSALLPLLQEEPLELDIVKEEPTLELITDKDEISPERVRFTHHEMTFAVENHMTVAEDVENYDSRDKFASEYTFYANKYEPCLNDRRESNIDIESASQVAHSSKGSSVLKCEVCNKSFTNSSNLRVHVRRHKGERPYKCGECGKSFFVSGNLKIHERRHTGEKPFKCDVCGKCFADFTNCKVHERRHTGERSFKCDICGKSVSSARYLKIHIRRHKGEKSFKCDLCDMAFVNSTDFKIHLRRHSGDKPFKCDVCGKCFVCTSSLTVHSRLHSGEKPFKCGVCGKCFSAQGNLRGHARQHTGERPFKCEVCGKCFSNASNFRVHGRQHTGEKPYKCGVCGKCYTVSGHLRIHERRHTGEKPFKCDVCLRENQRERLFQNKVLRKIFQAKRNEVTGQYRNLHNAELRGLYSSPVIIGNIESYIDLVDLRINTELSKSMNQEGIDATWIKAEYDVTSELISEESPVSVKSSVERGFHEQQTAVTKAECSEPSPMPSNISNVKSEAEEEYLDVDLVKQELTLEIAAEDEILSERIPFTRRNEAHAAQTPFKCDFCGSCFSTAGYLVIHTRRHTGEEAFMCGCGKCFVGSADHRVHERRLNGNCDICGKGFCSARYLKIHIRRHSSEKPFNCEQCGMCFAEKADHERRHKGERRFKCDACGECFSNSAYLKIHSRQHSAVQPFKCEAYGKCLADECRHRCEECFKCDVCGKSFAAVAYLKIHARRHAGEKTFTCTDCGKSSAEPRDCRVHEHWQTGERLSKCAVCGKSCSTAAYLTVHSRQHAGEKAFKCDHCHMSFADSTNLKVHVRRHTGENHTNAICEASVGQNAVLKGHGLGTIRMQS</sequence>
<dbReference type="InterPro" id="IPR036236">
    <property type="entry name" value="Znf_C2H2_sf"/>
</dbReference>
<evidence type="ECO:0000256" key="5">
    <source>
        <dbReference type="PROSITE-ProRule" id="PRU00042"/>
    </source>
</evidence>
<keyword evidence="1" id="KW-0479">Metal-binding</keyword>
<feature type="domain" description="C2H2-type" evidence="6">
    <location>
        <begin position="371"/>
        <end position="398"/>
    </location>
</feature>
<feature type="domain" description="C2H2-type" evidence="6">
    <location>
        <begin position="793"/>
        <end position="820"/>
    </location>
</feature>
<dbReference type="Gene3D" id="3.30.160.60">
    <property type="entry name" value="Classic Zinc Finger"/>
    <property type="match status" value="15"/>
</dbReference>
<dbReference type="SUPFAM" id="SSF57667">
    <property type="entry name" value="beta-beta-alpha zinc fingers"/>
    <property type="match status" value="10"/>
</dbReference>
<name>A0ABQ8RWP3_PERAM</name>
<accession>A0ABQ8RWP3</accession>
<feature type="domain" description="C2H2-type" evidence="6">
    <location>
        <begin position="640"/>
        <end position="667"/>
    </location>
</feature>
<dbReference type="Proteomes" id="UP001148838">
    <property type="component" value="Unassembled WGS sequence"/>
</dbReference>
<feature type="domain" description="C2H2-type" evidence="6">
    <location>
        <begin position="691"/>
        <end position="718"/>
    </location>
</feature>
<reference evidence="7 8" key="1">
    <citation type="journal article" date="2022" name="Allergy">
        <title>Genome assembly and annotation of Periplaneta americana reveal a comprehensive cockroach allergen profile.</title>
        <authorList>
            <person name="Wang L."/>
            <person name="Xiong Q."/>
            <person name="Saelim N."/>
            <person name="Wang L."/>
            <person name="Nong W."/>
            <person name="Wan A.T."/>
            <person name="Shi M."/>
            <person name="Liu X."/>
            <person name="Cao Q."/>
            <person name="Hui J.H.L."/>
            <person name="Sookrung N."/>
            <person name="Leung T.F."/>
            <person name="Tungtrongchitr A."/>
            <person name="Tsui S.K.W."/>
        </authorList>
    </citation>
    <scope>NUCLEOTIDE SEQUENCE [LARGE SCALE GENOMIC DNA]</scope>
    <source>
        <strain evidence="7">PWHHKU_190912</strain>
    </source>
</reference>
<feature type="domain" description="C2H2-type" evidence="6">
    <location>
        <begin position="821"/>
        <end position="848"/>
    </location>
</feature>
<dbReference type="PANTHER" id="PTHR14196:SF12">
    <property type="entry name" value="ZINC FINGER PROTEIN 208-LIKE"/>
    <property type="match status" value="1"/>
</dbReference>
<dbReference type="InterPro" id="IPR050717">
    <property type="entry name" value="C2H2-ZF_Transcription_Reg"/>
</dbReference>
<proteinExistence type="predicted"/>
<feature type="domain" description="C2H2-type" evidence="6">
    <location>
        <begin position="315"/>
        <end position="342"/>
    </location>
</feature>
<dbReference type="Pfam" id="PF00096">
    <property type="entry name" value="zf-C2H2"/>
    <property type="match status" value="13"/>
</dbReference>
<dbReference type="PROSITE" id="PS00028">
    <property type="entry name" value="ZINC_FINGER_C2H2_1"/>
    <property type="match status" value="15"/>
</dbReference>
<dbReference type="InterPro" id="IPR013087">
    <property type="entry name" value="Znf_C2H2_type"/>
</dbReference>
<keyword evidence="2" id="KW-0677">Repeat</keyword>
<feature type="domain" description="C2H2-type" evidence="6">
    <location>
        <begin position="399"/>
        <end position="426"/>
    </location>
</feature>
<organism evidence="7 8">
    <name type="scientific">Periplaneta americana</name>
    <name type="common">American cockroach</name>
    <name type="synonym">Blatta americana</name>
    <dbReference type="NCBI Taxonomy" id="6978"/>
    <lineage>
        <taxon>Eukaryota</taxon>
        <taxon>Metazoa</taxon>
        <taxon>Ecdysozoa</taxon>
        <taxon>Arthropoda</taxon>
        <taxon>Hexapoda</taxon>
        <taxon>Insecta</taxon>
        <taxon>Pterygota</taxon>
        <taxon>Neoptera</taxon>
        <taxon>Polyneoptera</taxon>
        <taxon>Dictyoptera</taxon>
        <taxon>Blattodea</taxon>
        <taxon>Blattoidea</taxon>
        <taxon>Blattidae</taxon>
        <taxon>Blattinae</taxon>
        <taxon>Periplaneta</taxon>
    </lineage>
</organism>
<evidence type="ECO:0000313" key="7">
    <source>
        <dbReference type="EMBL" id="KAJ4426047.1"/>
    </source>
</evidence>
<feature type="domain" description="C2H2-type" evidence="6">
    <location>
        <begin position="744"/>
        <end position="771"/>
    </location>
</feature>
<dbReference type="PANTHER" id="PTHR14196">
    <property type="entry name" value="ODD-SKIPPED - RELATED"/>
    <property type="match status" value="1"/>
</dbReference>